<sequence>MPMEIYSDLRTPEIKVFYSPVIELVCAVHLLTDPAHHQYEIKWAEEMISMLGTEELEALENIRHYPNGGIEFLNYVLESKELLSIENFIYYINNSDKADFFYYLLNESIDKERIKKAFNNKNERYKIQEKIKWIVEEDMLMNFFDNPEEIKNEAVAILKAVYQKGFLDRLDQGADRLGEGVSYVNDFIGKDTIEVVLEKITGKPKRVFSGYREYYIIPSYFVSPRLIRIYSDDKLYVVFDCRVTRDKKEALLDELSGLLKVIDDKSRMEILRILVNGKSYGKALSDIIGISTPTISHHLEVLKQAGLVKEEKLRNIKYFYADKDRLKKIIDDINKYFFNAE</sequence>
<dbReference type="SUPFAM" id="SSF46785">
    <property type="entry name" value="Winged helix' DNA-binding domain"/>
    <property type="match status" value="1"/>
</dbReference>
<evidence type="ECO:0000313" key="6">
    <source>
        <dbReference type="Proteomes" id="UP001651880"/>
    </source>
</evidence>
<dbReference type="PANTHER" id="PTHR33154:SF33">
    <property type="entry name" value="TRANSCRIPTIONAL REPRESSOR SDPR"/>
    <property type="match status" value="1"/>
</dbReference>
<dbReference type="InterPro" id="IPR011991">
    <property type="entry name" value="ArsR-like_HTH"/>
</dbReference>
<dbReference type="InterPro" id="IPR036390">
    <property type="entry name" value="WH_DNA-bd_sf"/>
</dbReference>
<evidence type="ECO:0000313" key="5">
    <source>
        <dbReference type="EMBL" id="MCQ1528183.1"/>
    </source>
</evidence>
<keyword evidence="2" id="KW-0238">DNA-binding</keyword>
<organism evidence="5 6">
    <name type="scientific">Lutispora saccharofermentans</name>
    <dbReference type="NCBI Taxonomy" id="3024236"/>
    <lineage>
        <taxon>Bacteria</taxon>
        <taxon>Bacillati</taxon>
        <taxon>Bacillota</taxon>
        <taxon>Clostridia</taxon>
        <taxon>Lutisporales</taxon>
        <taxon>Lutisporaceae</taxon>
        <taxon>Lutispora</taxon>
    </lineage>
</organism>
<dbReference type="PRINTS" id="PR00778">
    <property type="entry name" value="HTHARSR"/>
</dbReference>
<feature type="domain" description="HTH arsR-type" evidence="4">
    <location>
        <begin position="247"/>
        <end position="341"/>
    </location>
</feature>
<dbReference type="Proteomes" id="UP001651880">
    <property type="component" value="Unassembled WGS sequence"/>
</dbReference>
<reference evidence="5 6" key="1">
    <citation type="submission" date="2021-10" db="EMBL/GenBank/DDBJ databases">
        <title>Lutispora strain m25 sp. nov., a thermophilic, non-spore-forming bacterium isolated from a lab-scale methanogenic bioreactor digesting anaerobic sludge.</title>
        <authorList>
            <person name="El Houari A."/>
            <person name="Mcdonald J."/>
        </authorList>
    </citation>
    <scope>NUCLEOTIDE SEQUENCE [LARGE SCALE GENOMIC DNA]</scope>
    <source>
        <strain evidence="6">m25</strain>
    </source>
</reference>
<evidence type="ECO:0000256" key="1">
    <source>
        <dbReference type="ARBA" id="ARBA00023015"/>
    </source>
</evidence>
<keyword evidence="1" id="KW-0805">Transcription regulation</keyword>
<accession>A0ABT1NDD0</accession>
<proteinExistence type="predicted"/>
<dbReference type="SMART" id="SM00418">
    <property type="entry name" value="HTH_ARSR"/>
    <property type="match status" value="1"/>
</dbReference>
<protein>
    <submittedName>
        <fullName evidence="5">Winged helix-turn-helix domain-containing protein</fullName>
    </submittedName>
</protein>
<dbReference type="PANTHER" id="PTHR33154">
    <property type="entry name" value="TRANSCRIPTIONAL REGULATOR, ARSR FAMILY"/>
    <property type="match status" value="1"/>
</dbReference>
<dbReference type="CDD" id="cd00090">
    <property type="entry name" value="HTH_ARSR"/>
    <property type="match status" value="1"/>
</dbReference>
<gene>
    <name evidence="5" type="ORF">LJD61_01270</name>
</gene>
<evidence type="ECO:0000259" key="4">
    <source>
        <dbReference type="PROSITE" id="PS50987"/>
    </source>
</evidence>
<dbReference type="InterPro" id="IPR001845">
    <property type="entry name" value="HTH_ArsR_DNA-bd_dom"/>
</dbReference>
<keyword evidence="6" id="KW-1185">Reference proteome</keyword>
<name>A0ABT1NDD0_9FIRM</name>
<evidence type="ECO:0000256" key="3">
    <source>
        <dbReference type="ARBA" id="ARBA00023163"/>
    </source>
</evidence>
<keyword evidence="3" id="KW-0804">Transcription</keyword>
<dbReference type="InterPro" id="IPR036388">
    <property type="entry name" value="WH-like_DNA-bd_sf"/>
</dbReference>
<dbReference type="RefSeq" id="WP_255225680.1">
    <property type="nucleotide sequence ID" value="NZ_JAJEKE010000001.1"/>
</dbReference>
<dbReference type="Pfam" id="PF01022">
    <property type="entry name" value="HTH_5"/>
    <property type="match status" value="1"/>
</dbReference>
<dbReference type="InterPro" id="IPR051081">
    <property type="entry name" value="HTH_MetalResp_TranReg"/>
</dbReference>
<comment type="caution">
    <text evidence="5">The sequence shown here is derived from an EMBL/GenBank/DDBJ whole genome shotgun (WGS) entry which is preliminary data.</text>
</comment>
<dbReference type="Gene3D" id="1.10.10.10">
    <property type="entry name" value="Winged helix-like DNA-binding domain superfamily/Winged helix DNA-binding domain"/>
    <property type="match status" value="1"/>
</dbReference>
<dbReference type="EMBL" id="JAJEKE010000001">
    <property type="protein sequence ID" value="MCQ1528183.1"/>
    <property type="molecule type" value="Genomic_DNA"/>
</dbReference>
<evidence type="ECO:0000256" key="2">
    <source>
        <dbReference type="ARBA" id="ARBA00023125"/>
    </source>
</evidence>
<dbReference type="PROSITE" id="PS50987">
    <property type="entry name" value="HTH_ARSR_2"/>
    <property type="match status" value="1"/>
</dbReference>